<dbReference type="PIRSF" id="PIRSF010361">
    <property type="entry name" value="UCP010361"/>
    <property type="match status" value="1"/>
</dbReference>
<evidence type="ECO:0000256" key="1">
    <source>
        <dbReference type="ARBA" id="ARBA00004651"/>
    </source>
</evidence>
<dbReference type="InterPro" id="IPR018584">
    <property type="entry name" value="GT87"/>
</dbReference>
<keyword evidence="5 9" id="KW-1133">Transmembrane helix</keyword>
<comment type="subcellular location">
    <subcellularLocation>
        <location evidence="1">Cell membrane</location>
        <topology evidence="1">Multi-pass membrane protein</topology>
    </subcellularLocation>
</comment>
<feature type="transmembrane region" description="Helical" evidence="9">
    <location>
        <begin position="313"/>
        <end position="337"/>
    </location>
</feature>
<feature type="transmembrane region" description="Helical" evidence="9">
    <location>
        <begin position="208"/>
        <end position="240"/>
    </location>
</feature>
<evidence type="ECO:0000256" key="3">
    <source>
        <dbReference type="ARBA" id="ARBA00022679"/>
    </source>
</evidence>
<keyword evidence="3" id="KW-0808">Transferase</keyword>
<name>A0A3M2LI17_9NOCA</name>
<keyword evidence="11" id="KW-1185">Reference proteome</keyword>
<gene>
    <name evidence="10" type="ORF">EBN03_06065</name>
</gene>
<keyword evidence="6 9" id="KW-0472">Membrane</keyword>
<sequence length="587" mass="63999">MPEDFRSDSPAPLASDLRSLDDRDLPSRNDTLAAAGSTLIGGPVGRHALIGRSRFWTPLRILLVFALMFLALGWFAKAPCIQQAKTGDGHYMLDWSNSRQYVAMCYSDTVPLYGAEHLNEGAFPYKKSWTEPGANGKTQVRYMEYPVLSGLYQYAAMEVGRAWQQLSLPGTLAVVVYFDVVAFGLAIAWLITVWASSQLAGGRRIWDAALIALSPLVAVHIFTNFDALATAFAATGLLAWARKRPILAGVLLGLGTAAKLYPVFLLAPIVLLCLRADSRRKEPGGSFADLRKFGPVTGMRAYLTAAPARPLRAAALAVVGAVLSWTAVNLPIAVPYFDGWHEFIRLNTTRGQDPDSIYNVISSFTGWKGLDPGLAPGAPPTVLNGFSLVLFLVACVGIAYIALTAPRRPRLMQLCFLVVAAFLLTNKVWSPQYSLWLVPLAALALPNRKVLLAWMTIDAFLWFPRMYFYLGVDKKGVPEQWFTGTVIVRDLAVLVMCALVLRQIYRPAEDPVRRDGLDDPAGGLLDGLPDPLLPWLPGFLQPRVAPVYTEQVDGFGGAAQEFAMAAAAYGDGPDRPAPDFTEQRPVG</sequence>
<keyword evidence="4 9" id="KW-0812">Transmembrane</keyword>
<feature type="transmembrane region" description="Helical" evidence="9">
    <location>
        <begin position="382"/>
        <end position="403"/>
    </location>
</feature>
<dbReference type="OrthoDB" id="3348156at2"/>
<evidence type="ECO:0000313" key="11">
    <source>
        <dbReference type="Proteomes" id="UP000279275"/>
    </source>
</evidence>
<evidence type="ECO:0000256" key="6">
    <source>
        <dbReference type="ARBA" id="ARBA00023136"/>
    </source>
</evidence>
<accession>A0A3M2LI17</accession>
<dbReference type="EMBL" id="RFFH01000002">
    <property type="protein sequence ID" value="RMI34408.1"/>
    <property type="molecule type" value="Genomic_DNA"/>
</dbReference>
<feature type="transmembrane region" description="Helical" evidence="9">
    <location>
        <begin position="174"/>
        <end position="196"/>
    </location>
</feature>
<dbReference type="GO" id="GO:0005886">
    <property type="term" value="C:plasma membrane"/>
    <property type="evidence" value="ECO:0007669"/>
    <property type="project" value="UniProtKB-SubCell"/>
</dbReference>
<dbReference type="InterPro" id="IPR016570">
    <property type="entry name" value="UCP010361"/>
</dbReference>
<feature type="transmembrane region" description="Helical" evidence="9">
    <location>
        <begin position="246"/>
        <end position="274"/>
    </location>
</feature>
<dbReference type="GO" id="GO:0016758">
    <property type="term" value="F:hexosyltransferase activity"/>
    <property type="evidence" value="ECO:0007669"/>
    <property type="project" value="InterPro"/>
</dbReference>
<dbReference type="Pfam" id="PF09594">
    <property type="entry name" value="GT87"/>
    <property type="match status" value="1"/>
</dbReference>
<dbReference type="Proteomes" id="UP000279275">
    <property type="component" value="Unassembled WGS sequence"/>
</dbReference>
<comment type="caution">
    <text evidence="10">The sequence shown here is derived from an EMBL/GenBank/DDBJ whole genome shotgun (WGS) entry which is preliminary data.</text>
</comment>
<proteinExistence type="inferred from homology"/>
<protein>
    <submittedName>
        <fullName evidence="10">DUF2029 domain-containing protein</fullName>
    </submittedName>
</protein>
<feature type="region of interest" description="Disordered" evidence="8">
    <location>
        <begin position="1"/>
        <end position="25"/>
    </location>
</feature>
<dbReference type="AlphaFoldDB" id="A0A3M2LI17"/>
<feature type="transmembrane region" description="Helical" evidence="9">
    <location>
        <begin position="450"/>
        <end position="469"/>
    </location>
</feature>
<feature type="transmembrane region" description="Helical" evidence="9">
    <location>
        <begin position="410"/>
        <end position="430"/>
    </location>
</feature>
<evidence type="ECO:0000313" key="10">
    <source>
        <dbReference type="EMBL" id="RMI34408.1"/>
    </source>
</evidence>
<evidence type="ECO:0000256" key="7">
    <source>
        <dbReference type="ARBA" id="ARBA00024033"/>
    </source>
</evidence>
<feature type="transmembrane region" description="Helical" evidence="9">
    <location>
        <begin position="55"/>
        <end position="76"/>
    </location>
</feature>
<evidence type="ECO:0000256" key="9">
    <source>
        <dbReference type="SAM" id="Phobius"/>
    </source>
</evidence>
<evidence type="ECO:0000256" key="4">
    <source>
        <dbReference type="ARBA" id="ARBA00022692"/>
    </source>
</evidence>
<evidence type="ECO:0000256" key="2">
    <source>
        <dbReference type="ARBA" id="ARBA00022475"/>
    </source>
</evidence>
<evidence type="ECO:0000256" key="5">
    <source>
        <dbReference type="ARBA" id="ARBA00022989"/>
    </source>
</evidence>
<reference evidence="10 11" key="1">
    <citation type="submission" date="2018-10" db="EMBL/GenBank/DDBJ databases">
        <title>Isolation from cow dung.</title>
        <authorList>
            <person name="Ling L."/>
        </authorList>
    </citation>
    <scope>NUCLEOTIDE SEQUENCE [LARGE SCALE GENOMIC DNA]</scope>
    <source>
        <strain evidence="10 11">NEAU-LL90</strain>
    </source>
</reference>
<evidence type="ECO:0000256" key="8">
    <source>
        <dbReference type="SAM" id="MobiDB-lite"/>
    </source>
</evidence>
<keyword evidence="2" id="KW-1003">Cell membrane</keyword>
<comment type="similarity">
    <text evidence="7">Belongs to the glycosyltransferase 87 family.</text>
</comment>
<organism evidence="10 11">
    <name type="scientific">Nocardia stercoris</name>
    <dbReference type="NCBI Taxonomy" id="2483361"/>
    <lineage>
        <taxon>Bacteria</taxon>
        <taxon>Bacillati</taxon>
        <taxon>Actinomycetota</taxon>
        <taxon>Actinomycetes</taxon>
        <taxon>Mycobacteriales</taxon>
        <taxon>Nocardiaceae</taxon>
        <taxon>Nocardia</taxon>
    </lineage>
</organism>